<protein>
    <recommendedName>
        <fullName evidence="8">Ribonuclease VapC</fullName>
        <shortName evidence="8">RNase VapC</shortName>
        <ecNumber evidence="8">3.1.-.-</ecNumber>
    </recommendedName>
    <alternativeName>
        <fullName evidence="8">Toxin VapC</fullName>
    </alternativeName>
</protein>
<evidence type="ECO:0000256" key="1">
    <source>
        <dbReference type="ARBA" id="ARBA00001946"/>
    </source>
</evidence>
<dbReference type="SUPFAM" id="SSF88723">
    <property type="entry name" value="PIN domain-like"/>
    <property type="match status" value="1"/>
</dbReference>
<dbReference type="RefSeq" id="WP_207336021.1">
    <property type="nucleotide sequence ID" value="NZ_JAFMYU010000010.1"/>
</dbReference>
<evidence type="ECO:0000256" key="2">
    <source>
        <dbReference type="ARBA" id="ARBA00022649"/>
    </source>
</evidence>
<proteinExistence type="inferred from homology"/>
<evidence type="ECO:0000256" key="6">
    <source>
        <dbReference type="ARBA" id="ARBA00022842"/>
    </source>
</evidence>
<dbReference type="Pfam" id="PF01850">
    <property type="entry name" value="PIN"/>
    <property type="match status" value="1"/>
</dbReference>
<dbReference type="EMBL" id="JAFMYU010000010">
    <property type="protein sequence ID" value="MBO0932050.1"/>
    <property type="molecule type" value="Genomic_DNA"/>
</dbReference>
<name>A0A939K198_9BACT</name>
<evidence type="ECO:0000313" key="10">
    <source>
        <dbReference type="EMBL" id="MBO0932050.1"/>
    </source>
</evidence>
<dbReference type="EC" id="3.1.-.-" evidence="8"/>
<comment type="function">
    <text evidence="8">Toxic component of a toxin-antitoxin (TA) system. An RNase.</text>
</comment>
<evidence type="ECO:0000256" key="3">
    <source>
        <dbReference type="ARBA" id="ARBA00022722"/>
    </source>
</evidence>
<evidence type="ECO:0000256" key="8">
    <source>
        <dbReference type="HAMAP-Rule" id="MF_00265"/>
    </source>
</evidence>
<evidence type="ECO:0000256" key="5">
    <source>
        <dbReference type="ARBA" id="ARBA00022801"/>
    </source>
</evidence>
<dbReference type="InterPro" id="IPR029060">
    <property type="entry name" value="PIN-like_dom_sf"/>
</dbReference>
<dbReference type="InterPro" id="IPR002716">
    <property type="entry name" value="PIN_dom"/>
</dbReference>
<keyword evidence="8" id="KW-0800">Toxin</keyword>
<keyword evidence="5 8" id="KW-0378">Hydrolase</keyword>
<accession>A0A939K198</accession>
<evidence type="ECO:0000259" key="9">
    <source>
        <dbReference type="Pfam" id="PF01850"/>
    </source>
</evidence>
<dbReference type="PANTHER" id="PTHR33653">
    <property type="entry name" value="RIBONUCLEASE VAPC2"/>
    <property type="match status" value="1"/>
</dbReference>
<reference evidence="10 11" key="1">
    <citation type="submission" date="2021-03" db="EMBL/GenBank/DDBJ databases">
        <title>Fibrella sp. HMF5036 genome sequencing and assembly.</title>
        <authorList>
            <person name="Kang H."/>
            <person name="Kim H."/>
            <person name="Bae S."/>
            <person name="Joh K."/>
        </authorList>
    </citation>
    <scope>NUCLEOTIDE SEQUENCE [LARGE SCALE GENOMIC DNA]</scope>
    <source>
        <strain evidence="10 11">HMF5036</strain>
    </source>
</reference>
<gene>
    <name evidence="8" type="primary">vapC</name>
    <name evidence="10" type="ORF">J2I48_13650</name>
</gene>
<comment type="caution">
    <text evidence="10">The sequence shown here is derived from an EMBL/GenBank/DDBJ whole genome shotgun (WGS) entry which is preliminary data.</text>
</comment>
<keyword evidence="4 8" id="KW-0479">Metal-binding</keyword>
<evidence type="ECO:0000313" key="11">
    <source>
        <dbReference type="Proteomes" id="UP000664795"/>
    </source>
</evidence>
<keyword evidence="2 8" id="KW-1277">Toxin-antitoxin system</keyword>
<feature type="domain" description="PIN" evidence="9">
    <location>
        <begin position="5"/>
        <end position="111"/>
    </location>
</feature>
<feature type="binding site" evidence="8">
    <location>
        <position position="87"/>
    </location>
    <ligand>
        <name>Mg(2+)</name>
        <dbReference type="ChEBI" id="CHEBI:18420"/>
    </ligand>
</feature>
<comment type="cofactor">
    <cofactor evidence="1 8">
        <name>Mg(2+)</name>
        <dbReference type="ChEBI" id="CHEBI:18420"/>
    </cofactor>
</comment>
<dbReference type="GO" id="GO:0090729">
    <property type="term" value="F:toxin activity"/>
    <property type="evidence" value="ECO:0007669"/>
    <property type="project" value="UniProtKB-KW"/>
</dbReference>
<dbReference type="Gene3D" id="3.40.50.1010">
    <property type="entry name" value="5'-nuclease"/>
    <property type="match status" value="1"/>
</dbReference>
<evidence type="ECO:0000256" key="4">
    <source>
        <dbReference type="ARBA" id="ARBA00022723"/>
    </source>
</evidence>
<feature type="binding site" evidence="8">
    <location>
        <position position="7"/>
    </location>
    <ligand>
        <name>Mg(2+)</name>
        <dbReference type="ChEBI" id="CHEBI:18420"/>
    </ligand>
</feature>
<dbReference type="HAMAP" id="MF_00265">
    <property type="entry name" value="VapC_Nob1"/>
    <property type="match status" value="1"/>
</dbReference>
<dbReference type="GO" id="GO:0004540">
    <property type="term" value="F:RNA nuclease activity"/>
    <property type="evidence" value="ECO:0007669"/>
    <property type="project" value="InterPro"/>
</dbReference>
<keyword evidence="11" id="KW-1185">Reference proteome</keyword>
<dbReference type="InterPro" id="IPR050556">
    <property type="entry name" value="Type_II_TA_system_RNase"/>
</dbReference>
<dbReference type="Proteomes" id="UP000664795">
    <property type="component" value="Unassembled WGS sequence"/>
</dbReference>
<comment type="similarity">
    <text evidence="7 8">Belongs to the PINc/VapC protein family.</text>
</comment>
<dbReference type="PANTHER" id="PTHR33653:SF1">
    <property type="entry name" value="RIBONUCLEASE VAPC2"/>
    <property type="match status" value="1"/>
</dbReference>
<evidence type="ECO:0000256" key="7">
    <source>
        <dbReference type="ARBA" id="ARBA00038093"/>
    </source>
</evidence>
<keyword evidence="6 8" id="KW-0460">Magnesium</keyword>
<dbReference type="GO" id="GO:0016787">
    <property type="term" value="F:hydrolase activity"/>
    <property type="evidence" value="ECO:0007669"/>
    <property type="project" value="UniProtKB-KW"/>
</dbReference>
<sequence length="124" mass="13648">MEQLFCDTNALIRFLENDETVVPLLSGKRLFISAITEMELQCKPDMKAAERAIIRELLTYLTIIDLTAAIKNRAVKVRLSARLELMDAIVGASAIETGLPLVTADEKFSSLRGTDVLILPGRTG</sequence>
<dbReference type="InterPro" id="IPR022907">
    <property type="entry name" value="VapC_family"/>
</dbReference>
<organism evidence="10 11">
    <name type="scientific">Fibrella aquatilis</name>
    <dbReference type="NCBI Taxonomy" id="2817059"/>
    <lineage>
        <taxon>Bacteria</taxon>
        <taxon>Pseudomonadati</taxon>
        <taxon>Bacteroidota</taxon>
        <taxon>Cytophagia</taxon>
        <taxon>Cytophagales</taxon>
        <taxon>Spirosomataceae</taxon>
        <taxon>Fibrella</taxon>
    </lineage>
</organism>
<dbReference type="GO" id="GO:0000287">
    <property type="term" value="F:magnesium ion binding"/>
    <property type="evidence" value="ECO:0007669"/>
    <property type="project" value="UniProtKB-UniRule"/>
</dbReference>
<dbReference type="AlphaFoldDB" id="A0A939K198"/>
<keyword evidence="3 8" id="KW-0540">Nuclease</keyword>